<dbReference type="GO" id="GO:0006950">
    <property type="term" value="P:response to stress"/>
    <property type="evidence" value="ECO:0007669"/>
    <property type="project" value="TreeGrafter"/>
</dbReference>
<evidence type="ECO:0000313" key="4">
    <source>
        <dbReference type="Proteomes" id="UP000540787"/>
    </source>
</evidence>
<dbReference type="GO" id="GO:0005737">
    <property type="term" value="C:cytoplasm"/>
    <property type="evidence" value="ECO:0007669"/>
    <property type="project" value="UniProtKB-SubCell"/>
</dbReference>
<accession>A0A7W9X4A0</accession>
<evidence type="ECO:0000313" key="3">
    <source>
        <dbReference type="EMBL" id="MBB6136260.1"/>
    </source>
</evidence>
<evidence type="ECO:0000259" key="2">
    <source>
        <dbReference type="PROSITE" id="PS50995"/>
    </source>
</evidence>
<dbReference type="RefSeq" id="WP_183557599.1">
    <property type="nucleotide sequence ID" value="NZ_JACHBX010000006.1"/>
</dbReference>
<sequence length="146" mass="16112">MVAKSSSRRRLDKQVTFALYGAASRMVKAHTPFLAPMNLTFPQFLVLIELFENAPCSVGALGARLGMDTGSITPLLKRMEQAGRISRSRDPQDERKVLVVLTGESELLRDAIEAVPDQVNAACKLTDDHSEMLRRELDALGRTQVS</sequence>
<dbReference type="PANTHER" id="PTHR33164:SF5">
    <property type="entry name" value="ORGANIC HYDROPEROXIDE RESISTANCE TRANSCRIPTIONAL REGULATOR"/>
    <property type="match status" value="1"/>
</dbReference>
<dbReference type="InterPro" id="IPR000835">
    <property type="entry name" value="HTH_MarR-typ"/>
</dbReference>
<dbReference type="EMBL" id="JACHBX010000006">
    <property type="protein sequence ID" value="MBB6136260.1"/>
    <property type="molecule type" value="Genomic_DNA"/>
</dbReference>
<organism evidence="3 4">
    <name type="scientific">Massilia aurea</name>
    <dbReference type="NCBI Taxonomy" id="373040"/>
    <lineage>
        <taxon>Bacteria</taxon>
        <taxon>Pseudomonadati</taxon>
        <taxon>Pseudomonadota</taxon>
        <taxon>Betaproteobacteria</taxon>
        <taxon>Burkholderiales</taxon>
        <taxon>Oxalobacteraceae</taxon>
        <taxon>Telluria group</taxon>
        <taxon>Massilia</taxon>
    </lineage>
</organism>
<dbReference type="InterPro" id="IPR036390">
    <property type="entry name" value="WH_DNA-bd_sf"/>
</dbReference>
<dbReference type="InterPro" id="IPR039422">
    <property type="entry name" value="MarR/SlyA-like"/>
</dbReference>
<reference evidence="3 4" key="1">
    <citation type="submission" date="2020-08" db="EMBL/GenBank/DDBJ databases">
        <title>The Agave Microbiome: Exploring the role of microbial communities in plant adaptations to desert environments.</title>
        <authorList>
            <person name="Partida-Martinez L.P."/>
        </authorList>
    </citation>
    <scope>NUCLEOTIDE SEQUENCE [LARGE SCALE GENOMIC DNA]</scope>
    <source>
        <strain evidence="3 4">AT3.2</strain>
    </source>
</reference>
<dbReference type="AlphaFoldDB" id="A0A7W9X4A0"/>
<name>A0A7W9X4A0_9BURK</name>
<dbReference type="SMART" id="SM00347">
    <property type="entry name" value="HTH_MARR"/>
    <property type="match status" value="1"/>
</dbReference>
<feature type="domain" description="HTH marR-type" evidence="2">
    <location>
        <begin position="12"/>
        <end position="142"/>
    </location>
</feature>
<gene>
    <name evidence="3" type="ORF">HD842_004438</name>
</gene>
<dbReference type="Pfam" id="PF01047">
    <property type="entry name" value="MarR"/>
    <property type="match status" value="1"/>
</dbReference>
<dbReference type="GO" id="GO:0003677">
    <property type="term" value="F:DNA binding"/>
    <property type="evidence" value="ECO:0007669"/>
    <property type="project" value="UniProtKB-KW"/>
</dbReference>
<keyword evidence="3" id="KW-0238">DNA-binding</keyword>
<dbReference type="SUPFAM" id="SSF46785">
    <property type="entry name" value="Winged helix' DNA-binding domain"/>
    <property type="match status" value="1"/>
</dbReference>
<dbReference type="Proteomes" id="UP000540787">
    <property type="component" value="Unassembled WGS sequence"/>
</dbReference>
<keyword evidence="4" id="KW-1185">Reference proteome</keyword>
<dbReference type="Gene3D" id="1.10.10.10">
    <property type="entry name" value="Winged helix-like DNA-binding domain superfamily/Winged helix DNA-binding domain"/>
    <property type="match status" value="1"/>
</dbReference>
<comment type="subcellular location">
    <subcellularLocation>
        <location evidence="1">Cytoplasm</location>
    </subcellularLocation>
</comment>
<protein>
    <submittedName>
        <fullName evidence="3">DNA-binding MarR family transcriptional regulator</fullName>
    </submittedName>
</protein>
<comment type="caution">
    <text evidence="3">The sequence shown here is derived from an EMBL/GenBank/DDBJ whole genome shotgun (WGS) entry which is preliminary data.</text>
</comment>
<dbReference type="PANTHER" id="PTHR33164">
    <property type="entry name" value="TRANSCRIPTIONAL REGULATOR, MARR FAMILY"/>
    <property type="match status" value="1"/>
</dbReference>
<dbReference type="PROSITE" id="PS50995">
    <property type="entry name" value="HTH_MARR_2"/>
    <property type="match status" value="1"/>
</dbReference>
<dbReference type="GO" id="GO:0003700">
    <property type="term" value="F:DNA-binding transcription factor activity"/>
    <property type="evidence" value="ECO:0007669"/>
    <property type="project" value="InterPro"/>
</dbReference>
<proteinExistence type="predicted"/>
<evidence type="ECO:0000256" key="1">
    <source>
        <dbReference type="ARBA" id="ARBA00004496"/>
    </source>
</evidence>
<dbReference type="InterPro" id="IPR036388">
    <property type="entry name" value="WH-like_DNA-bd_sf"/>
</dbReference>